<feature type="transmembrane region" description="Helical" evidence="2">
    <location>
        <begin position="75"/>
        <end position="94"/>
    </location>
</feature>
<proteinExistence type="predicted"/>
<accession>A0ABD5ZMD7</accession>
<gene>
    <name evidence="3" type="ORF">ACFQJ4_04050</name>
</gene>
<keyword evidence="2" id="KW-0812">Transmembrane</keyword>
<keyword evidence="4" id="KW-1185">Reference proteome</keyword>
<dbReference type="Proteomes" id="UP001596398">
    <property type="component" value="Unassembled WGS sequence"/>
</dbReference>
<dbReference type="RefSeq" id="WP_276235493.1">
    <property type="nucleotide sequence ID" value="NZ_CP119802.1"/>
</dbReference>
<evidence type="ECO:0000313" key="4">
    <source>
        <dbReference type="Proteomes" id="UP001596398"/>
    </source>
</evidence>
<keyword evidence="2" id="KW-1133">Transmembrane helix</keyword>
<dbReference type="Pfam" id="PF24363">
    <property type="entry name" value="DUF7519"/>
    <property type="match status" value="1"/>
</dbReference>
<name>A0ABD5ZMD7_9EURY</name>
<sequence length="183" mass="17324">MSDDASGARAGPRSGDTETEPAGFEAGVPDLARAATLSAALVAAAALAVVPVAAAVGFLGAVLVAVALSRRSGTLLDAGVGALVVGVLVAGAAGASVEPLLVATAAALVAYDTGETGLSVAEQLGLGARTGRLVAARAATSVGVLALATGAAYAVYRFSAGAPSTAAVTLLLVGAFLVAAALR</sequence>
<evidence type="ECO:0000313" key="3">
    <source>
        <dbReference type="EMBL" id="MFC7234485.1"/>
    </source>
</evidence>
<dbReference type="InterPro" id="IPR055941">
    <property type="entry name" value="DUF7519"/>
</dbReference>
<reference evidence="3 4" key="1">
    <citation type="journal article" date="2019" name="Int. J. Syst. Evol. Microbiol.">
        <title>The Global Catalogue of Microorganisms (GCM) 10K type strain sequencing project: providing services to taxonomists for standard genome sequencing and annotation.</title>
        <authorList>
            <consortium name="The Broad Institute Genomics Platform"/>
            <consortium name="The Broad Institute Genome Sequencing Center for Infectious Disease"/>
            <person name="Wu L."/>
            <person name="Ma J."/>
        </authorList>
    </citation>
    <scope>NUCLEOTIDE SEQUENCE [LARGE SCALE GENOMIC DNA]</scope>
    <source>
        <strain evidence="3 4">DT85</strain>
    </source>
</reference>
<dbReference type="AlphaFoldDB" id="A0ABD5ZMD7"/>
<feature type="region of interest" description="Disordered" evidence="1">
    <location>
        <begin position="1"/>
        <end position="24"/>
    </location>
</feature>
<feature type="transmembrane region" description="Helical" evidence="2">
    <location>
        <begin position="133"/>
        <end position="156"/>
    </location>
</feature>
<organism evidence="3 4">
    <name type="scientific">Halosegnis marinus</name>
    <dbReference type="NCBI Taxonomy" id="3034023"/>
    <lineage>
        <taxon>Archaea</taxon>
        <taxon>Methanobacteriati</taxon>
        <taxon>Methanobacteriota</taxon>
        <taxon>Stenosarchaea group</taxon>
        <taxon>Halobacteria</taxon>
        <taxon>Halobacteriales</taxon>
        <taxon>Natronomonadaceae</taxon>
        <taxon>Halosegnis</taxon>
    </lineage>
</organism>
<evidence type="ECO:0000256" key="2">
    <source>
        <dbReference type="SAM" id="Phobius"/>
    </source>
</evidence>
<feature type="transmembrane region" description="Helical" evidence="2">
    <location>
        <begin position="162"/>
        <end position="182"/>
    </location>
</feature>
<protein>
    <submittedName>
        <fullName evidence="3">Uncharacterized protein</fullName>
    </submittedName>
</protein>
<evidence type="ECO:0000256" key="1">
    <source>
        <dbReference type="SAM" id="MobiDB-lite"/>
    </source>
</evidence>
<comment type="caution">
    <text evidence="3">The sequence shown here is derived from an EMBL/GenBank/DDBJ whole genome shotgun (WGS) entry which is preliminary data.</text>
</comment>
<dbReference type="GeneID" id="79266153"/>
<keyword evidence="2" id="KW-0472">Membrane</keyword>
<feature type="transmembrane region" description="Helical" evidence="2">
    <location>
        <begin position="39"/>
        <end position="68"/>
    </location>
</feature>
<dbReference type="EMBL" id="JBHTAP010000001">
    <property type="protein sequence ID" value="MFC7234485.1"/>
    <property type="molecule type" value="Genomic_DNA"/>
</dbReference>